<reference evidence="3 4" key="1">
    <citation type="submission" date="2017-11" db="EMBL/GenBank/DDBJ databases">
        <title>De-novo sequencing of pomegranate (Punica granatum L.) genome.</title>
        <authorList>
            <person name="Akparov Z."/>
            <person name="Amiraslanov A."/>
            <person name="Hajiyeva S."/>
            <person name="Abbasov M."/>
            <person name="Kaur K."/>
            <person name="Hamwieh A."/>
            <person name="Solovyev V."/>
            <person name="Salamov A."/>
            <person name="Braich B."/>
            <person name="Kosarev P."/>
            <person name="Mahmoud A."/>
            <person name="Hajiyev E."/>
            <person name="Babayeva S."/>
            <person name="Izzatullayeva V."/>
            <person name="Mammadov A."/>
            <person name="Mammadov A."/>
            <person name="Sharifova S."/>
            <person name="Ojaghi J."/>
            <person name="Eynullazada K."/>
            <person name="Bayramov B."/>
            <person name="Abdulazimova A."/>
            <person name="Shahmuradov I."/>
        </authorList>
    </citation>
    <scope>NUCLEOTIDE SEQUENCE [LARGE SCALE GENOMIC DNA]</scope>
    <source>
        <strain evidence="4">cv. AG2017</strain>
        <tissue evidence="3">Leaf</tissue>
    </source>
</reference>
<keyword evidence="4" id="KW-1185">Reference proteome</keyword>
<feature type="non-terminal residue" evidence="3">
    <location>
        <position position="111"/>
    </location>
</feature>
<dbReference type="STRING" id="22663.A0A2I0HF51"/>
<dbReference type="GO" id="GO:0031380">
    <property type="term" value="C:nuclear RNA-directed RNA polymerase complex"/>
    <property type="evidence" value="ECO:0007669"/>
    <property type="project" value="TreeGrafter"/>
</dbReference>
<dbReference type="Pfam" id="PF05183">
    <property type="entry name" value="RdRP"/>
    <property type="match status" value="1"/>
</dbReference>
<dbReference type="AlphaFoldDB" id="A0A2I0HF51"/>
<feature type="non-terminal residue" evidence="3">
    <location>
        <position position="1"/>
    </location>
</feature>
<keyword evidence="1" id="KW-0808">Transferase</keyword>
<keyword evidence="1" id="KW-0548">Nucleotidyltransferase</keyword>
<dbReference type="InterPro" id="IPR007855">
    <property type="entry name" value="RDRP"/>
</dbReference>
<dbReference type="EMBL" id="PGOL01038028">
    <property type="protein sequence ID" value="PKI18436.1"/>
    <property type="molecule type" value="Genomic_DNA"/>
</dbReference>
<dbReference type="InterPro" id="IPR057596">
    <property type="entry name" value="RDRP_core"/>
</dbReference>
<comment type="caution">
    <text evidence="3">The sequence shown here is derived from an EMBL/GenBank/DDBJ whole genome shotgun (WGS) entry which is preliminary data.</text>
</comment>
<dbReference type="PANTHER" id="PTHR23079:SF1">
    <property type="entry name" value="RNA-DEPENDENT RNA POLYMERASE 1"/>
    <property type="match status" value="1"/>
</dbReference>
<evidence type="ECO:0000313" key="3">
    <source>
        <dbReference type="EMBL" id="PKI18436.1"/>
    </source>
</evidence>
<name>A0A2I0HF51_PUNGR</name>
<dbReference type="Proteomes" id="UP000233551">
    <property type="component" value="Unassembled WGS sequence"/>
</dbReference>
<proteinExistence type="inferred from homology"/>
<comment type="function">
    <text evidence="1">Probably involved in the RNA silencing pathway and required for the generation of small interfering RNAs (siRNAs).</text>
</comment>
<dbReference type="GO" id="GO:0003968">
    <property type="term" value="F:RNA-directed RNA polymerase activity"/>
    <property type="evidence" value="ECO:0007669"/>
    <property type="project" value="UniProtKB-KW"/>
</dbReference>
<feature type="domain" description="RDRP core" evidence="2">
    <location>
        <begin position="1"/>
        <end position="111"/>
    </location>
</feature>
<keyword evidence="1" id="KW-0696">RNA-directed RNA polymerase</keyword>
<dbReference type="GO" id="GO:0003723">
    <property type="term" value="F:RNA binding"/>
    <property type="evidence" value="ECO:0007669"/>
    <property type="project" value="UniProtKB-KW"/>
</dbReference>
<protein>
    <recommendedName>
        <fullName evidence="1">RNA-dependent RNA polymerase</fullName>
        <ecNumber evidence="1">2.7.7.48</ecNumber>
    </recommendedName>
</protein>
<keyword evidence="1" id="KW-0694">RNA-binding</keyword>
<keyword evidence="1" id="KW-0943">RNA-mediated gene silencing</keyword>
<dbReference type="EC" id="2.7.7.48" evidence="1"/>
<sequence>IITLLSTLGVPDGVFEQKQREAVDQLDSILTDPLKAQEALDLMAPGENTEVLKQMLVCGYEPDKEPFLSMMLRTFRASKLFVLRKKTGIFIPEGRSMMGCLDETQTLEYGQ</sequence>
<evidence type="ECO:0000313" key="4">
    <source>
        <dbReference type="Proteomes" id="UP000233551"/>
    </source>
</evidence>
<accession>A0A2I0HF51</accession>
<comment type="similarity">
    <text evidence="1">Belongs to the RdRP family.</text>
</comment>
<dbReference type="PANTHER" id="PTHR23079">
    <property type="entry name" value="RNA-DEPENDENT RNA POLYMERASE"/>
    <property type="match status" value="1"/>
</dbReference>
<evidence type="ECO:0000256" key="1">
    <source>
        <dbReference type="RuleBase" id="RU363098"/>
    </source>
</evidence>
<evidence type="ECO:0000259" key="2">
    <source>
        <dbReference type="Pfam" id="PF05183"/>
    </source>
</evidence>
<comment type="catalytic activity">
    <reaction evidence="1">
        <text>RNA(n) + a ribonucleoside 5'-triphosphate = RNA(n+1) + diphosphate</text>
        <dbReference type="Rhea" id="RHEA:21248"/>
        <dbReference type="Rhea" id="RHEA-COMP:14527"/>
        <dbReference type="Rhea" id="RHEA-COMP:17342"/>
        <dbReference type="ChEBI" id="CHEBI:33019"/>
        <dbReference type="ChEBI" id="CHEBI:61557"/>
        <dbReference type="ChEBI" id="CHEBI:140395"/>
        <dbReference type="EC" id="2.7.7.48"/>
    </reaction>
</comment>
<gene>
    <name evidence="3" type="ORF">CRG98_049290</name>
</gene>
<organism evidence="3 4">
    <name type="scientific">Punica granatum</name>
    <name type="common">Pomegranate</name>
    <dbReference type="NCBI Taxonomy" id="22663"/>
    <lineage>
        <taxon>Eukaryota</taxon>
        <taxon>Viridiplantae</taxon>
        <taxon>Streptophyta</taxon>
        <taxon>Embryophyta</taxon>
        <taxon>Tracheophyta</taxon>
        <taxon>Spermatophyta</taxon>
        <taxon>Magnoliopsida</taxon>
        <taxon>eudicotyledons</taxon>
        <taxon>Gunneridae</taxon>
        <taxon>Pentapetalae</taxon>
        <taxon>rosids</taxon>
        <taxon>malvids</taxon>
        <taxon>Myrtales</taxon>
        <taxon>Lythraceae</taxon>
        <taxon>Punica</taxon>
    </lineage>
</organism>
<dbReference type="GO" id="GO:0030422">
    <property type="term" value="P:siRNA processing"/>
    <property type="evidence" value="ECO:0007669"/>
    <property type="project" value="TreeGrafter"/>
</dbReference>